<dbReference type="SUPFAM" id="SSF64167">
    <property type="entry name" value="SurE-like"/>
    <property type="match status" value="1"/>
</dbReference>
<proteinExistence type="inferred from homology"/>
<dbReference type="EC" id="3.1.3.5" evidence="3"/>
<accession>A0A1F5HBD3</accession>
<dbReference type="GO" id="GO:0008253">
    <property type="term" value="F:5'-nucleotidase activity"/>
    <property type="evidence" value="ECO:0007669"/>
    <property type="project" value="UniProtKB-EC"/>
</dbReference>
<evidence type="ECO:0000259" key="6">
    <source>
        <dbReference type="Pfam" id="PF01975"/>
    </source>
</evidence>
<keyword evidence="5" id="KW-0378">Hydrolase</keyword>
<dbReference type="Proteomes" id="UP000176751">
    <property type="component" value="Unassembled WGS sequence"/>
</dbReference>
<dbReference type="InterPro" id="IPR002828">
    <property type="entry name" value="SurE-like_Pase/nucleotidase"/>
</dbReference>
<evidence type="ECO:0000256" key="2">
    <source>
        <dbReference type="ARBA" id="ARBA00011062"/>
    </source>
</evidence>
<comment type="similarity">
    <text evidence="2">Belongs to the SurE nucleotidase family.</text>
</comment>
<comment type="catalytic activity">
    <reaction evidence="1">
        <text>a ribonucleoside 5'-phosphate + H2O = a ribonucleoside + phosphate</text>
        <dbReference type="Rhea" id="RHEA:12484"/>
        <dbReference type="ChEBI" id="CHEBI:15377"/>
        <dbReference type="ChEBI" id="CHEBI:18254"/>
        <dbReference type="ChEBI" id="CHEBI:43474"/>
        <dbReference type="ChEBI" id="CHEBI:58043"/>
        <dbReference type="EC" id="3.1.3.5"/>
    </reaction>
</comment>
<evidence type="ECO:0000313" key="8">
    <source>
        <dbReference type="Proteomes" id="UP000176751"/>
    </source>
</evidence>
<dbReference type="InterPro" id="IPR036523">
    <property type="entry name" value="SurE-like_sf"/>
</dbReference>
<feature type="domain" description="Survival protein SurE-like phosphatase/nucleotidase" evidence="6">
    <location>
        <begin position="6"/>
        <end position="190"/>
    </location>
</feature>
<dbReference type="InterPro" id="IPR030048">
    <property type="entry name" value="SurE"/>
</dbReference>
<protein>
    <recommendedName>
        <fullName evidence="3">5'-nucleotidase</fullName>
        <ecNumber evidence="3">3.1.3.5</ecNumber>
    </recommendedName>
</protein>
<gene>
    <name evidence="7" type="ORF">A2196_03115</name>
</gene>
<organism evidence="7 8">
    <name type="scientific">Candidatus Curtissbacteria bacterium RIFOXYA1_FULL_41_14</name>
    <dbReference type="NCBI Taxonomy" id="1797737"/>
    <lineage>
        <taxon>Bacteria</taxon>
        <taxon>Candidatus Curtissiibacteriota</taxon>
    </lineage>
</organism>
<evidence type="ECO:0000256" key="3">
    <source>
        <dbReference type="ARBA" id="ARBA00012643"/>
    </source>
</evidence>
<evidence type="ECO:0000256" key="1">
    <source>
        <dbReference type="ARBA" id="ARBA00000815"/>
    </source>
</evidence>
<evidence type="ECO:0000256" key="5">
    <source>
        <dbReference type="ARBA" id="ARBA00022801"/>
    </source>
</evidence>
<dbReference type="AlphaFoldDB" id="A0A1F5HBD3"/>
<dbReference type="Pfam" id="PF01975">
    <property type="entry name" value="SurE"/>
    <property type="match status" value="1"/>
</dbReference>
<reference evidence="7 8" key="1">
    <citation type="journal article" date="2016" name="Nat. Commun.">
        <title>Thousands of microbial genomes shed light on interconnected biogeochemical processes in an aquifer system.</title>
        <authorList>
            <person name="Anantharaman K."/>
            <person name="Brown C.T."/>
            <person name="Hug L.A."/>
            <person name="Sharon I."/>
            <person name="Castelle C.J."/>
            <person name="Probst A.J."/>
            <person name="Thomas B.C."/>
            <person name="Singh A."/>
            <person name="Wilkins M.J."/>
            <person name="Karaoz U."/>
            <person name="Brodie E.L."/>
            <person name="Williams K.H."/>
            <person name="Hubbard S.S."/>
            <person name="Banfield J.F."/>
        </authorList>
    </citation>
    <scope>NUCLEOTIDE SEQUENCE [LARGE SCALE GENOMIC DNA]</scope>
</reference>
<dbReference type="Gene3D" id="3.40.1210.10">
    <property type="entry name" value="Survival protein SurE-like phosphatase/nucleotidase"/>
    <property type="match status" value="1"/>
</dbReference>
<evidence type="ECO:0000256" key="4">
    <source>
        <dbReference type="ARBA" id="ARBA00022723"/>
    </source>
</evidence>
<evidence type="ECO:0000313" key="7">
    <source>
        <dbReference type="EMBL" id="OGE01463.1"/>
    </source>
</evidence>
<keyword evidence="4" id="KW-0479">Metal-binding</keyword>
<dbReference type="GO" id="GO:0046872">
    <property type="term" value="F:metal ion binding"/>
    <property type="evidence" value="ECO:0007669"/>
    <property type="project" value="UniProtKB-KW"/>
</dbReference>
<dbReference type="PANTHER" id="PTHR30457">
    <property type="entry name" value="5'-NUCLEOTIDASE SURE"/>
    <property type="match status" value="1"/>
</dbReference>
<sequence length="265" mass="29435">MDVKNILITGDDGYNSIGTRLLIHFLKNEYELTICATKTQQSGIGGKMNLNEKIAWHETKVDGIKAVWVDSTPVDAVEFAKCYYNKKFDFAVSGINLGANVSGGAMISSGTVAAATRILSLGLSSNVMSVGWDLPTEYWFRNHSEEDDISPYINYPGETMHKLIKKIIENNFWGSELLNINFPEKPTNKAIFTQPLADKGKFYLSPLLDGETSTFTYSSKPKEIKFPINTDAGAIQHSLISITPCKSNMLNDKLYNKLKGNNFVL</sequence>
<dbReference type="PANTHER" id="PTHR30457:SF0">
    <property type="entry name" value="PHOSPHATASE, PUTATIVE (AFU_ORTHOLOGUE AFUA_4G01070)-RELATED"/>
    <property type="match status" value="1"/>
</dbReference>
<name>A0A1F5HBD3_9BACT</name>
<dbReference type="EMBL" id="MFCA01000026">
    <property type="protein sequence ID" value="OGE01463.1"/>
    <property type="molecule type" value="Genomic_DNA"/>
</dbReference>
<comment type="caution">
    <text evidence="7">The sequence shown here is derived from an EMBL/GenBank/DDBJ whole genome shotgun (WGS) entry which is preliminary data.</text>
</comment>
<dbReference type="STRING" id="1797737.A2196_03115"/>